<evidence type="ECO:0000259" key="1">
    <source>
        <dbReference type="Pfam" id="PF05050"/>
    </source>
</evidence>
<reference evidence="2 3" key="1">
    <citation type="submission" date="2020-06" db="EMBL/GenBank/DDBJ databases">
        <title>Draft genome of Uliginosibacterium sp. IMCC34675.</title>
        <authorList>
            <person name="Song J."/>
        </authorList>
    </citation>
    <scope>NUCLEOTIDE SEQUENCE [LARGE SCALE GENOMIC DNA]</scope>
    <source>
        <strain evidence="2 3">IMCC34675</strain>
    </source>
</reference>
<dbReference type="InterPro" id="IPR052514">
    <property type="entry name" value="SAM-dependent_MTase"/>
</dbReference>
<comment type="caution">
    <text evidence="2">The sequence shown here is derived from an EMBL/GenBank/DDBJ whole genome shotgun (WGS) entry which is preliminary data.</text>
</comment>
<dbReference type="GO" id="GO:0032259">
    <property type="term" value="P:methylation"/>
    <property type="evidence" value="ECO:0007669"/>
    <property type="project" value="UniProtKB-KW"/>
</dbReference>
<dbReference type="RefSeq" id="WP_170021822.1">
    <property type="nucleotide sequence ID" value="NZ_JABCSC020000002.1"/>
</dbReference>
<gene>
    <name evidence="2" type="ORF">HJ583_010280</name>
</gene>
<dbReference type="EMBL" id="JABCSC020000002">
    <property type="protein sequence ID" value="NSL55410.1"/>
    <property type="molecule type" value="Genomic_DNA"/>
</dbReference>
<dbReference type="SUPFAM" id="SSF53335">
    <property type="entry name" value="S-adenosyl-L-methionine-dependent methyltransferases"/>
    <property type="match status" value="1"/>
</dbReference>
<keyword evidence="2" id="KW-0489">Methyltransferase</keyword>
<protein>
    <submittedName>
        <fullName evidence="2">FkbM family methyltransferase</fullName>
    </submittedName>
</protein>
<dbReference type="InterPro" id="IPR006342">
    <property type="entry name" value="FkbM_mtfrase"/>
</dbReference>
<evidence type="ECO:0000313" key="2">
    <source>
        <dbReference type="EMBL" id="NSL55410.1"/>
    </source>
</evidence>
<dbReference type="Proteomes" id="UP000778523">
    <property type="component" value="Unassembled WGS sequence"/>
</dbReference>
<dbReference type="PANTHER" id="PTHR34203">
    <property type="entry name" value="METHYLTRANSFERASE, FKBM FAMILY PROTEIN"/>
    <property type="match status" value="1"/>
</dbReference>
<name>A0ABX2IMQ8_9RHOO</name>
<dbReference type="Gene3D" id="3.40.50.150">
    <property type="entry name" value="Vaccinia Virus protein VP39"/>
    <property type="match status" value="1"/>
</dbReference>
<organism evidence="2 3">
    <name type="scientific">Uliginosibacterium aquaticum</name>
    <dbReference type="NCBI Taxonomy" id="2731212"/>
    <lineage>
        <taxon>Bacteria</taxon>
        <taxon>Pseudomonadati</taxon>
        <taxon>Pseudomonadota</taxon>
        <taxon>Betaproteobacteria</taxon>
        <taxon>Rhodocyclales</taxon>
        <taxon>Zoogloeaceae</taxon>
        <taxon>Uliginosibacterium</taxon>
    </lineage>
</organism>
<dbReference type="GO" id="GO:0008168">
    <property type="term" value="F:methyltransferase activity"/>
    <property type="evidence" value="ECO:0007669"/>
    <property type="project" value="UniProtKB-KW"/>
</dbReference>
<dbReference type="InterPro" id="IPR029063">
    <property type="entry name" value="SAM-dependent_MTases_sf"/>
</dbReference>
<sequence>MANEHEVLKLLNPGDLVFDIGANLGDKAAVFLAHKARVVCVEPQPEMAARLRQRFGGQLDAAVVEKALGELPGRMTMNICSKSPVLSTLAEHWKTGRFANVVWDKTAEVEISTLDALVAEYGVPRYCKIDVEGYESNVVQGLNSKIGILSFEFTAEFMPRSMEVIERLICLGYKEFNLSLGEQENFQFQQWLPFYQLIQILCNSASSESLLWGDVYAR</sequence>
<evidence type="ECO:0000313" key="3">
    <source>
        <dbReference type="Proteomes" id="UP000778523"/>
    </source>
</evidence>
<keyword evidence="3" id="KW-1185">Reference proteome</keyword>
<accession>A0ABX2IMQ8</accession>
<dbReference type="NCBIfam" id="TIGR01444">
    <property type="entry name" value="fkbM_fam"/>
    <property type="match status" value="1"/>
</dbReference>
<feature type="domain" description="Methyltransferase FkbM" evidence="1">
    <location>
        <begin position="19"/>
        <end position="152"/>
    </location>
</feature>
<proteinExistence type="predicted"/>
<dbReference type="Pfam" id="PF05050">
    <property type="entry name" value="Methyltransf_21"/>
    <property type="match status" value="1"/>
</dbReference>
<keyword evidence="2" id="KW-0808">Transferase</keyword>
<dbReference type="PANTHER" id="PTHR34203:SF15">
    <property type="entry name" value="SLL1173 PROTEIN"/>
    <property type="match status" value="1"/>
</dbReference>